<dbReference type="RefSeq" id="WP_001017976.1">
    <property type="nucleotide sequence ID" value="NZ_CP043887.1"/>
</dbReference>
<gene>
    <name evidence="1" type="ORF">Lepto782_22715</name>
</gene>
<dbReference type="Proteomes" id="UP000663124">
    <property type="component" value="Plasmid p2"/>
</dbReference>
<geneLocation type="plasmid" evidence="1 2">
    <name>p2</name>
</geneLocation>
<reference evidence="1" key="1">
    <citation type="submission" date="2019-09" db="EMBL/GenBank/DDBJ databases">
        <title>Comparative Genomics of Leptospira interrogans Reveals Genome Plasticity - A Common Adaptive Strategy for Survival in Various Hosts.</title>
        <authorList>
            <person name="Ramli S.R."/>
            <person name="Bunk B."/>
            <person name="Goris M."/>
            <person name="Bhuju S."/>
            <person name="Jarek M."/>
            <person name="Sproer C."/>
            <person name="Mustakim S."/>
            <person name="Strommenger B."/>
            <person name="Pessler F."/>
        </authorList>
    </citation>
    <scope>NUCLEOTIDE SEQUENCE</scope>
    <source>
        <strain evidence="1">782</strain>
        <plasmid evidence="1">p2</plasmid>
    </source>
</reference>
<evidence type="ECO:0000313" key="2">
    <source>
        <dbReference type="Proteomes" id="UP000663124"/>
    </source>
</evidence>
<name>A0AAP9WIE2_LEPIR</name>
<dbReference type="EMBL" id="CP043887">
    <property type="protein sequence ID" value="QOI45014.1"/>
    <property type="molecule type" value="Genomic_DNA"/>
</dbReference>
<sequence length="160" mass="18657">MNIDTAIRTFADFLNVSYSITLPLLSERSYTSDEDSKSNWIQANWEILVERKVLMLHEYLEVYGSGADYYGGSSRITDINSIPNYAIKVNVKCGIDILNNQEIQNHSYFFEQLVGFKNDFYVDSPPFEFVLVRDENINKERVFSIKEIKFELTEPESRKN</sequence>
<protein>
    <submittedName>
        <fullName evidence="1">Uncharacterized protein</fullName>
    </submittedName>
</protein>
<accession>A0AAP9WIE2</accession>
<keyword evidence="1" id="KW-0614">Plasmid</keyword>
<proteinExistence type="predicted"/>
<evidence type="ECO:0000313" key="1">
    <source>
        <dbReference type="EMBL" id="QOI45014.1"/>
    </source>
</evidence>
<organism evidence="1 2">
    <name type="scientific">Leptospira interrogans serovar Canicola</name>
    <dbReference type="NCBI Taxonomy" id="211880"/>
    <lineage>
        <taxon>Bacteria</taxon>
        <taxon>Pseudomonadati</taxon>
        <taxon>Spirochaetota</taxon>
        <taxon>Spirochaetia</taxon>
        <taxon>Leptospirales</taxon>
        <taxon>Leptospiraceae</taxon>
        <taxon>Leptospira</taxon>
    </lineage>
</organism>
<dbReference type="AlphaFoldDB" id="A0AAP9WIE2"/>